<name>A0ABT9Y242_9BACI</name>
<reference evidence="2 3" key="1">
    <citation type="submission" date="2023-07" db="EMBL/GenBank/DDBJ databases">
        <title>Genomic Encyclopedia of Type Strains, Phase IV (KMG-IV): sequencing the most valuable type-strain genomes for metagenomic binning, comparative biology and taxonomic classification.</title>
        <authorList>
            <person name="Goeker M."/>
        </authorList>
    </citation>
    <scope>NUCLEOTIDE SEQUENCE [LARGE SCALE GENOMIC DNA]</scope>
    <source>
        <strain evidence="2 3">DSM 27594</strain>
    </source>
</reference>
<sequence>MNKFNINDKKKESKMAKFTNWFSGIRKIGKFLVVFVTVSMLVILFGNGGNKTEPGYVAGNESTYVG</sequence>
<dbReference type="Proteomes" id="UP001224122">
    <property type="component" value="Unassembled WGS sequence"/>
</dbReference>
<feature type="transmembrane region" description="Helical" evidence="1">
    <location>
        <begin position="28"/>
        <end position="46"/>
    </location>
</feature>
<keyword evidence="1" id="KW-1133">Transmembrane helix</keyword>
<gene>
    <name evidence="2" type="ORF">J2S10_005102</name>
</gene>
<keyword evidence="3" id="KW-1185">Reference proteome</keyword>
<evidence type="ECO:0000313" key="3">
    <source>
        <dbReference type="Proteomes" id="UP001224122"/>
    </source>
</evidence>
<proteinExistence type="predicted"/>
<dbReference type="RefSeq" id="WP_307413621.1">
    <property type="nucleotide sequence ID" value="NZ_JAUSTW010000013.1"/>
</dbReference>
<accession>A0ABT9Y242</accession>
<comment type="caution">
    <text evidence="2">The sequence shown here is derived from an EMBL/GenBank/DDBJ whole genome shotgun (WGS) entry which is preliminary data.</text>
</comment>
<evidence type="ECO:0000256" key="1">
    <source>
        <dbReference type="SAM" id="Phobius"/>
    </source>
</evidence>
<evidence type="ECO:0000313" key="2">
    <source>
        <dbReference type="EMBL" id="MDQ0201891.1"/>
    </source>
</evidence>
<keyword evidence="1" id="KW-0472">Membrane</keyword>
<dbReference type="EMBL" id="JAUSTW010000013">
    <property type="protein sequence ID" value="MDQ0201891.1"/>
    <property type="molecule type" value="Genomic_DNA"/>
</dbReference>
<keyword evidence="1" id="KW-0812">Transmembrane</keyword>
<protein>
    <submittedName>
        <fullName evidence="2">Membrane protein</fullName>
    </submittedName>
</protein>
<organism evidence="2 3">
    <name type="scientific">Neobacillus ginsengisoli</name>
    <dbReference type="NCBI Taxonomy" id="904295"/>
    <lineage>
        <taxon>Bacteria</taxon>
        <taxon>Bacillati</taxon>
        <taxon>Bacillota</taxon>
        <taxon>Bacilli</taxon>
        <taxon>Bacillales</taxon>
        <taxon>Bacillaceae</taxon>
        <taxon>Neobacillus</taxon>
    </lineage>
</organism>